<feature type="transmembrane region" description="Helical" evidence="6">
    <location>
        <begin position="69"/>
        <end position="95"/>
    </location>
</feature>
<evidence type="ECO:0000256" key="4">
    <source>
        <dbReference type="ARBA" id="ARBA00022989"/>
    </source>
</evidence>
<dbReference type="Pfam" id="PF01810">
    <property type="entry name" value="LysE"/>
    <property type="match status" value="1"/>
</dbReference>
<keyword evidence="8" id="KW-1185">Reference proteome</keyword>
<evidence type="ECO:0000256" key="5">
    <source>
        <dbReference type="ARBA" id="ARBA00023136"/>
    </source>
</evidence>
<feature type="transmembrane region" description="Helical" evidence="6">
    <location>
        <begin position="6"/>
        <end position="27"/>
    </location>
</feature>
<keyword evidence="2" id="KW-1003">Cell membrane</keyword>
<evidence type="ECO:0000313" key="8">
    <source>
        <dbReference type="Proteomes" id="UP000321408"/>
    </source>
</evidence>
<proteinExistence type="predicted"/>
<evidence type="ECO:0000256" key="3">
    <source>
        <dbReference type="ARBA" id="ARBA00022692"/>
    </source>
</evidence>
<name>A0A5B9DAB2_9ARCH</name>
<dbReference type="InterPro" id="IPR001123">
    <property type="entry name" value="LeuE-type"/>
</dbReference>
<protein>
    <submittedName>
        <fullName evidence="7">LysE family transporter</fullName>
    </submittedName>
</protein>
<dbReference type="Proteomes" id="UP000321408">
    <property type="component" value="Chromosome"/>
</dbReference>
<reference evidence="7 8" key="1">
    <citation type="journal article" date="2020" name="Nature">
        <title>Isolation of an archaeon at the prokaryote-eukaryote interface.</title>
        <authorList>
            <person name="Imachi H."/>
            <person name="Nobu M.K."/>
            <person name="Nakahara N."/>
            <person name="Morono Y."/>
            <person name="Ogawara M."/>
            <person name="Takaki Y."/>
            <person name="Takano Y."/>
            <person name="Uematsu K."/>
            <person name="Ikuta T."/>
            <person name="Ito M."/>
            <person name="Matsui Y."/>
            <person name="Miyazaki M."/>
            <person name="Murata K."/>
            <person name="Saito Y."/>
            <person name="Sakai S."/>
            <person name="Song C."/>
            <person name="Tasumi E."/>
            <person name="Yamanaka Y."/>
            <person name="Yamaguchi T."/>
            <person name="Kamagata Y."/>
            <person name="Tamaki H."/>
            <person name="Takai K."/>
        </authorList>
    </citation>
    <scope>NUCLEOTIDE SEQUENCE [LARGE SCALE GENOMIC DNA]</scope>
    <source>
        <strain evidence="7 8">MK-D1</strain>
    </source>
</reference>
<dbReference type="EMBL" id="CP042905">
    <property type="protein sequence ID" value="QEE15885.1"/>
    <property type="molecule type" value="Genomic_DNA"/>
</dbReference>
<dbReference type="PANTHER" id="PTHR38825:SF1">
    <property type="entry name" value="TRANSPORTER, LYSE FAMILY"/>
    <property type="match status" value="1"/>
</dbReference>
<feature type="transmembrane region" description="Helical" evidence="6">
    <location>
        <begin position="205"/>
        <end position="229"/>
    </location>
</feature>
<accession>A0A5B9DAB2</accession>
<sequence>MSFWSVFSVIFLLGLGGAMSPGTLMTYTIFKSLEAKQKAWLVGLFISLGHALIEFLLILLILVGAESLFANPIIFIIIGVLGGSLLIFFGLQILLDVIREKINTSFLSSNDFKHDTGMDDTKLKLYSRHPILGSIIFLMSNPHWWLWWTTAGLSIIVENSVNFTNPSAFWGLIVGKELGVFLWYVSFATAIGFSRKFITPKIYKTIFVICALFMVGYGAYLAFSTLFALI</sequence>
<dbReference type="AlphaFoldDB" id="A0A5B9DAB2"/>
<feature type="transmembrane region" description="Helical" evidence="6">
    <location>
        <begin position="168"/>
        <end position="193"/>
    </location>
</feature>
<evidence type="ECO:0000256" key="1">
    <source>
        <dbReference type="ARBA" id="ARBA00004651"/>
    </source>
</evidence>
<dbReference type="PANTHER" id="PTHR38825">
    <property type="entry name" value="LYSINE EXPORTER PROTEIN (LYSE/YGGA)"/>
    <property type="match status" value="1"/>
</dbReference>
<dbReference type="OrthoDB" id="121309at2157"/>
<reference evidence="7 8" key="2">
    <citation type="journal article" date="2024" name="Int. J. Syst. Evol. Microbiol.">
        <title>Promethearchaeum syntrophicum gen. nov., sp. nov., an anaerobic, obligately syntrophic archaeon, the first isolate of the lineage 'Asgard' archaea, and proposal of the new archaeal phylum Promethearchaeota phyl. nov. and kingdom Promethearchaeati regn. nov.</title>
        <authorList>
            <person name="Imachi H."/>
            <person name="Nobu M.K."/>
            <person name="Kato S."/>
            <person name="Takaki Y."/>
            <person name="Miyazaki M."/>
            <person name="Miyata M."/>
            <person name="Ogawara M."/>
            <person name="Saito Y."/>
            <person name="Sakai S."/>
            <person name="Tahara Y.O."/>
            <person name="Takano Y."/>
            <person name="Tasumi E."/>
            <person name="Uematsu K."/>
            <person name="Yoshimura T."/>
            <person name="Itoh T."/>
            <person name="Ohkuma M."/>
            <person name="Takai K."/>
        </authorList>
    </citation>
    <scope>NUCLEOTIDE SEQUENCE [LARGE SCALE GENOMIC DNA]</scope>
    <source>
        <strain evidence="7 8">MK-D1</strain>
    </source>
</reference>
<keyword evidence="5 6" id="KW-0472">Membrane</keyword>
<feature type="transmembrane region" description="Helical" evidence="6">
    <location>
        <begin position="39"/>
        <end position="63"/>
    </location>
</feature>
<dbReference type="KEGG" id="psyt:DSAG12_01712"/>
<dbReference type="GeneID" id="41329705"/>
<comment type="subcellular location">
    <subcellularLocation>
        <location evidence="1">Cell membrane</location>
        <topology evidence="1">Multi-pass membrane protein</topology>
    </subcellularLocation>
</comment>
<evidence type="ECO:0000256" key="6">
    <source>
        <dbReference type="SAM" id="Phobius"/>
    </source>
</evidence>
<dbReference type="GO" id="GO:0005886">
    <property type="term" value="C:plasma membrane"/>
    <property type="evidence" value="ECO:0007669"/>
    <property type="project" value="UniProtKB-SubCell"/>
</dbReference>
<feature type="transmembrane region" description="Helical" evidence="6">
    <location>
        <begin position="131"/>
        <end position="148"/>
    </location>
</feature>
<evidence type="ECO:0000313" key="7">
    <source>
        <dbReference type="EMBL" id="QEE15885.1"/>
    </source>
</evidence>
<keyword evidence="4 6" id="KW-1133">Transmembrane helix</keyword>
<keyword evidence="3 6" id="KW-0812">Transmembrane</keyword>
<dbReference type="GO" id="GO:0006865">
    <property type="term" value="P:amino acid transport"/>
    <property type="evidence" value="ECO:0007669"/>
    <property type="project" value="InterPro"/>
</dbReference>
<evidence type="ECO:0000256" key="2">
    <source>
        <dbReference type="ARBA" id="ARBA00022475"/>
    </source>
</evidence>
<gene>
    <name evidence="7" type="ORF">DSAG12_01712</name>
</gene>
<organism evidence="7 8">
    <name type="scientific">Promethearchaeum syntrophicum</name>
    <dbReference type="NCBI Taxonomy" id="2594042"/>
    <lineage>
        <taxon>Archaea</taxon>
        <taxon>Promethearchaeati</taxon>
        <taxon>Promethearchaeota</taxon>
        <taxon>Promethearchaeia</taxon>
        <taxon>Promethearchaeales</taxon>
        <taxon>Promethearchaeaceae</taxon>
        <taxon>Promethearchaeum</taxon>
    </lineage>
</organism>
<dbReference type="RefSeq" id="WP_147662781.1">
    <property type="nucleotide sequence ID" value="NZ_CP042905.2"/>
</dbReference>